<dbReference type="Gene3D" id="2.160.20.10">
    <property type="entry name" value="Single-stranded right-handed beta-helix, Pectin lyase-like"/>
    <property type="match status" value="1"/>
</dbReference>
<keyword evidence="6 11" id="KW-0732">Signal</keyword>
<gene>
    <name evidence="13" type="ORF">HBR001_LOCUS601</name>
</gene>
<dbReference type="FunFam" id="2.160.20.10:FF:000014">
    <property type="entry name" value="Pectinesterase"/>
    <property type="match status" value="1"/>
</dbReference>
<dbReference type="InterPro" id="IPR000070">
    <property type="entry name" value="Pectinesterase_cat"/>
</dbReference>
<evidence type="ECO:0000313" key="14">
    <source>
        <dbReference type="Proteomes" id="UP001162031"/>
    </source>
</evidence>
<comment type="subcellular location">
    <subcellularLocation>
        <location evidence="1">Secreted</location>
    </subcellularLocation>
</comment>
<accession>A0AAV0SYQ9</accession>
<protein>
    <recommendedName>
        <fullName evidence="4 11">Pectinesterase</fullName>
        <ecNumber evidence="4 11">3.1.1.11</ecNumber>
    </recommendedName>
</protein>
<evidence type="ECO:0000256" key="9">
    <source>
        <dbReference type="ARBA" id="ARBA00047928"/>
    </source>
</evidence>
<comment type="caution">
    <text evidence="13">The sequence shown here is derived from an EMBL/GenBank/DDBJ whole genome shotgun (WGS) entry which is preliminary data.</text>
</comment>
<dbReference type="SUPFAM" id="SSF51126">
    <property type="entry name" value="Pectin lyase-like"/>
    <property type="match status" value="1"/>
</dbReference>
<dbReference type="PANTHER" id="PTHR31321">
    <property type="entry name" value="ACYL-COA THIOESTER HYDROLASE YBHC-RELATED"/>
    <property type="match status" value="1"/>
</dbReference>
<dbReference type="PANTHER" id="PTHR31321:SF57">
    <property type="entry name" value="PECTINESTERASE 53-RELATED"/>
    <property type="match status" value="1"/>
</dbReference>
<comment type="similarity">
    <text evidence="3">Belongs to the pectinesterase family.</text>
</comment>
<feature type="active site" evidence="10">
    <location>
        <position position="199"/>
    </location>
</feature>
<dbReference type="InterPro" id="IPR033131">
    <property type="entry name" value="Pectinesterase_Asp_AS"/>
</dbReference>
<comment type="pathway">
    <text evidence="2 11">Glycan metabolism; pectin degradation; 2-dehydro-3-deoxy-D-gluconate from pectin: step 1/5.</text>
</comment>
<evidence type="ECO:0000256" key="2">
    <source>
        <dbReference type="ARBA" id="ARBA00005184"/>
    </source>
</evidence>
<dbReference type="Pfam" id="PF01095">
    <property type="entry name" value="Pectinesterase"/>
    <property type="match status" value="1"/>
</dbReference>
<feature type="signal peptide" evidence="11">
    <location>
        <begin position="1"/>
        <end position="18"/>
    </location>
</feature>
<organism evidence="13 14">
    <name type="scientific">Hyaloperonospora brassicae</name>
    <name type="common">Brassica downy mildew</name>
    <name type="synonym">Peronospora brassicae</name>
    <dbReference type="NCBI Taxonomy" id="162125"/>
    <lineage>
        <taxon>Eukaryota</taxon>
        <taxon>Sar</taxon>
        <taxon>Stramenopiles</taxon>
        <taxon>Oomycota</taxon>
        <taxon>Peronosporomycetes</taxon>
        <taxon>Peronosporales</taxon>
        <taxon>Peronosporaceae</taxon>
        <taxon>Hyaloperonospora</taxon>
    </lineage>
</organism>
<evidence type="ECO:0000256" key="6">
    <source>
        <dbReference type="ARBA" id="ARBA00022729"/>
    </source>
</evidence>
<evidence type="ECO:0000256" key="11">
    <source>
        <dbReference type="RuleBase" id="RU000589"/>
    </source>
</evidence>
<evidence type="ECO:0000256" key="4">
    <source>
        <dbReference type="ARBA" id="ARBA00013229"/>
    </source>
</evidence>
<evidence type="ECO:0000256" key="8">
    <source>
        <dbReference type="ARBA" id="ARBA00023085"/>
    </source>
</evidence>
<feature type="chain" id="PRO_5043111745" description="Pectinesterase" evidence="11">
    <location>
        <begin position="19"/>
        <end position="341"/>
    </location>
</feature>
<evidence type="ECO:0000256" key="5">
    <source>
        <dbReference type="ARBA" id="ARBA00022525"/>
    </source>
</evidence>
<dbReference type="AlphaFoldDB" id="A0AAV0SYQ9"/>
<sequence>MKLFTALGVAASLTGACASKTCGGLNARTEPPAGAIVVDATGVYKNSVTTVSKGVERLDPDTTSVQTIFVLPGVYHEQVFILPLSGPLVLQGYTCNAMSYASNQVTITQAKAQRDIPEEVKGEARNDLTSTIRFRTNKVKVYNLNVANTAGNVGQALAVNVNATDYGFYACNLTSYQDTLLADKGRELFARTYINGAIDFVFGRFALAWFEKCDIETVGPGYIAANGRESDASKSNFVFNRARVFGKSKKGSMYLGRPWFPFAQTVWQNSELSDVIAEKGWSVWDNKTSIANVEFGEYNNTGPGAKGKRVNWSKKLDEPVAITQILGDDYKKEWWVDTAYL</sequence>
<evidence type="ECO:0000313" key="13">
    <source>
        <dbReference type="EMBL" id="CAI5711137.1"/>
    </source>
</evidence>
<keyword evidence="14" id="KW-1185">Reference proteome</keyword>
<dbReference type="PROSITE" id="PS00503">
    <property type="entry name" value="PECTINESTERASE_2"/>
    <property type="match status" value="1"/>
</dbReference>
<dbReference type="EC" id="3.1.1.11" evidence="4 11"/>
<dbReference type="InterPro" id="IPR012334">
    <property type="entry name" value="Pectin_lyas_fold"/>
</dbReference>
<dbReference type="GO" id="GO:0042545">
    <property type="term" value="P:cell wall modification"/>
    <property type="evidence" value="ECO:0007669"/>
    <property type="project" value="UniProtKB-UniRule"/>
</dbReference>
<name>A0AAV0SYQ9_HYABA</name>
<evidence type="ECO:0000256" key="7">
    <source>
        <dbReference type="ARBA" id="ARBA00022801"/>
    </source>
</evidence>
<dbReference type="GO" id="GO:0005576">
    <property type="term" value="C:extracellular region"/>
    <property type="evidence" value="ECO:0007669"/>
    <property type="project" value="UniProtKB-SubCell"/>
</dbReference>
<evidence type="ECO:0000259" key="12">
    <source>
        <dbReference type="Pfam" id="PF01095"/>
    </source>
</evidence>
<evidence type="ECO:0000256" key="3">
    <source>
        <dbReference type="ARBA" id="ARBA00008891"/>
    </source>
</evidence>
<keyword evidence="5" id="KW-0964">Secreted</keyword>
<evidence type="ECO:0000256" key="1">
    <source>
        <dbReference type="ARBA" id="ARBA00004613"/>
    </source>
</evidence>
<reference evidence="13" key="1">
    <citation type="submission" date="2022-12" db="EMBL/GenBank/DDBJ databases">
        <authorList>
            <person name="Webb A."/>
        </authorList>
    </citation>
    <scope>NUCLEOTIDE SEQUENCE</scope>
    <source>
        <strain evidence="13">Hp1</strain>
    </source>
</reference>
<evidence type="ECO:0000256" key="10">
    <source>
        <dbReference type="PROSITE-ProRule" id="PRU10040"/>
    </source>
</evidence>
<comment type="catalytic activity">
    <reaction evidence="9 11">
        <text>[(1-&gt;4)-alpha-D-galacturonosyl methyl ester](n) + n H2O = [(1-&gt;4)-alpha-D-galacturonosyl](n) + n methanol + n H(+)</text>
        <dbReference type="Rhea" id="RHEA:22380"/>
        <dbReference type="Rhea" id="RHEA-COMP:14570"/>
        <dbReference type="Rhea" id="RHEA-COMP:14573"/>
        <dbReference type="ChEBI" id="CHEBI:15377"/>
        <dbReference type="ChEBI" id="CHEBI:15378"/>
        <dbReference type="ChEBI" id="CHEBI:17790"/>
        <dbReference type="ChEBI" id="CHEBI:140522"/>
        <dbReference type="ChEBI" id="CHEBI:140523"/>
        <dbReference type="EC" id="3.1.1.11"/>
    </reaction>
</comment>
<dbReference type="PROSITE" id="PS51257">
    <property type="entry name" value="PROKAR_LIPOPROTEIN"/>
    <property type="match status" value="1"/>
</dbReference>
<keyword evidence="7 11" id="KW-0378">Hydrolase</keyword>
<dbReference type="InterPro" id="IPR011050">
    <property type="entry name" value="Pectin_lyase_fold/virulence"/>
</dbReference>
<dbReference type="EMBL" id="CANTFL010000080">
    <property type="protein sequence ID" value="CAI5711137.1"/>
    <property type="molecule type" value="Genomic_DNA"/>
</dbReference>
<dbReference type="GO" id="GO:0045490">
    <property type="term" value="P:pectin catabolic process"/>
    <property type="evidence" value="ECO:0007669"/>
    <property type="project" value="UniProtKB-UniRule"/>
</dbReference>
<proteinExistence type="inferred from homology"/>
<keyword evidence="8 11" id="KW-0063">Aspartyl esterase</keyword>
<dbReference type="GO" id="GO:0030599">
    <property type="term" value="F:pectinesterase activity"/>
    <property type="evidence" value="ECO:0007669"/>
    <property type="project" value="UniProtKB-UniRule"/>
</dbReference>
<feature type="domain" description="Pectinesterase catalytic" evidence="12">
    <location>
        <begin position="45"/>
        <end position="313"/>
    </location>
</feature>
<dbReference type="Proteomes" id="UP001162031">
    <property type="component" value="Unassembled WGS sequence"/>
</dbReference>